<accession>A0A1S8NAX8</accession>
<dbReference type="Proteomes" id="UP000191154">
    <property type="component" value="Unassembled WGS sequence"/>
</dbReference>
<gene>
    <name evidence="2" type="ORF">CLOSAC_16290</name>
</gene>
<reference evidence="2 3" key="1">
    <citation type="submission" date="2016-05" db="EMBL/GenBank/DDBJ databases">
        <title>Microbial solvent formation.</title>
        <authorList>
            <person name="Poehlein A."/>
            <person name="Montoya Solano J.D."/>
            <person name="Flitsch S."/>
            <person name="Krabben P."/>
            <person name="Duerre P."/>
            <person name="Daniel R."/>
        </authorList>
    </citation>
    <scope>NUCLEOTIDE SEQUENCE [LARGE SCALE GENOMIC DNA]</scope>
    <source>
        <strain evidence="2 3">L1-8</strain>
    </source>
</reference>
<sequence length="348" mass="37750">MNKNIKNKNIKLKSRSKLKKERKKVNKISFVTLVSFLAFELLFTACTFPFLLLYGPFNNAKSTYVGAAMTSMNHQYLAKWFLSDKKIAEILGQNSSDVGDETTNKSEIQIPKVKDDTIERYDIVDNPKYTGYYLVIKDPTRVKIGYTSKLKVEGETTSQIAENNNAVAAINGGAFTDQSSNSLWTGNGGFPSGLIMSGGKVVYNDLGENGTTDLIGITKEGVMIVGKYSVAELEEQGIQEALSFGPSLVINGKMTPMSGDGGWGIAPRTVIGQRKDGAIILLVIDGRGVTSLGATLKEAQEVIYKLGAVNAMNLDGGKSTTMYYDGEVINTPSYSMGERTIPTAIIVK</sequence>
<evidence type="ECO:0000313" key="3">
    <source>
        <dbReference type="Proteomes" id="UP000191154"/>
    </source>
</evidence>
<dbReference type="InterPro" id="IPR018711">
    <property type="entry name" value="NAGPA"/>
</dbReference>
<proteinExistence type="predicted"/>
<evidence type="ECO:0000259" key="1">
    <source>
        <dbReference type="Pfam" id="PF09992"/>
    </source>
</evidence>
<dbReference type="STRING" id="169679.CSACC_12550"/>
<name>A0A1S8NAX8_CLOSA</name>
<dbReference type="RefSeq" id="WP_077864986.1">
    <property type="nucleotide sequence ID" value="NZ_LZYZ01000003.1"/>
</dbReference>
<feature type="domain" description="Phosphodiester glycosidase" evidence="1">
    <location>
        <begin position="164"/>
        <end position="347"/>
    </location>
</feature>
<evidence type="ECO:0000313" key="2">
    <source>
        <dbReference type="EMBL" id="OOM13543.1"/>
    </source>
</evidence>
<dbReference type="PANTHER" id="PTHR40446">
    <property type="entry name" value="N-ACETYLGLUCOSAMINE-1-PHOSPHODIESTER ALPHA-N-ACETYLGLUCOSAMINIDASE"/>
    <property type="match status" value="1"/>
</dbReference>
<dbReference type="AlphaFoldDB" id="A0A1S8NAX8"/>
<dbReference type="EMBL" id="LZYZ01000003">
    <property type="protein sequence ID" value="OOM13543.1"/>
    <property type="molecule type" value="Genomic_DNA"/>
</dbReference>
<dbReference type="Pfam" id="PF09992">
    <property type="entry name" value="NAGPA"/>
    <property type="match status" value="1"/>
</dbReference>
<comment type="caution">
    <text evidence="2">The sequence shown here is derived from an EMBL/GenBank/DDBJ whole genome shotgun (WGS) entry which is preliminary data.</text>
</comment>
<protein>
    <recommendedName>
        <fullName evidence="1">Phosphodiester glycosidase domain-containing protein</fullName>
    </recommendedName>
</protein>
<dbReference type="PANTHER" id="PTHR40446:SF2">
    <property type="entry name" value="N-ACETYLGLUCOSAMINE-1-PHOSPHODIESTER ALPHA-N-ACETYLGLUCOSAMINIDASE"/>
    <property type="match status" value="1"/>
</dbReference>
<organism evidence="2 3">
    <name type="scientific">Clostridium saccharobutylicum</name>
    <dbReference type="NCBI Taxonomy" id="169679"/>
    <lineage>
        <taxon>Bacteria</taxon>
        <taxon>Bacillati</taxon>
        <taxon>Bacillota</taxon>
        <taxon>Clostridia</taxon>
        <taxon>Eubacteriales</taxon>
        <taxon>Clostridiaceae</taxon>
        <taxon>Clostridium</taxon>
    </lineage>
</organism>